<feature type="compositionally biased region" description="Basic and acidic residues" evidence="1">
    <location>
        <begin position="241"/>
        <end position="252"/>
    </location>
</feature>
<comment type="caution">
    <text evidence="2">The sequence shown here is derived from an EMBL/GenBank/DDBJ whole genome shotgun (WGS) entry which is preliminary data.</text>
</comment>
<keyword evidence="3" id="KW-1185">Reference proteome</keyword>
<accession>A0A9N9BYI6</accession>
<evidence type="ECO:0000313" key="2">
    <source>
        <dbReference type="EMBL" id="CAG8585408.1"/>
    </source>
</evidence>
<name>A0A9N9BYI6_9GLOM</name>
<evidence type="ECO:0000256" key="1">
    <source>
        <dbReference type="SAM" id="MobiDB-lite"/>
    </source>
</evidence>
<dbReference type="AlphaFoldDB" id="A0A9N9BYI6"/>
<reference evidence="2" key="1">
    <citation type="submission" date="2021-06" db="EMBL/GenBank/DDBJ databases">
        <authorList>
            <person name="Kallberg Y."/>
            <person name="Tangrot J."/>
            <person name="Rosling A."/>
        </authorList>
    </citation>
    <scope>NUCLEOTIDE SEQUENCE</scope>
    <source>
        <strain evidence="2">MT106</strain>
    </source>
</reference>
<feature type="compositionally biased region" description="Basic and acidic residues" evidence="1">
    <location>
        <begin position="261"/>
        <end position="272"/>
    </location>
</feature>
<dbReference type="Proteomes" id="UP000789831">
    <property type="component" value="Unassembled WGS sequence"/>
</dbReference>
<evidence type="ECO:0000313" key="3">
    <source>
        <dbReference type="Proteomes" id="UP000789831"/>
    </source>
</evidence>
<organism evidence="2 3">
    <name type="scientific">Ambispora gerdemannii</name>
    <dbReference type="NCBI Taxonomy" id="144530"/>
    <lineage>
        <taxon>Eukaryota</taxon>
        <taxon>Fungi</taxon>
        <taxon>Fungi incertae sedis</taxon>
        <taxon>Mucoromycota</taxon>
        <taxon>Glomeromycotina</taxon>
        <taxon>Glomeromycetes</taxon>
        <taxon>Archaeosporales</taxon>
        <taxon>Ambisporaceae</taxon>
        <taxon>Ambispora</taxon>
    </lineage>
</organism>
<sequence>MSIDTAALLQTVSIIRKQLTRGLTVTIENYHLGYSLRNMEYYCETDCFNAPTISIGPGKWGVGAFRSTLTSGTRGLLCYELFGKEWSFADRLFLLIGWHVPVLGDNTYFLQIAQIDSPTFPSKKSERHRVFEMLFENKIKAGSSTIALHVNPTHVLDDAPKSADKETPEHYFSVCASMATTSIANLKVELYPYQQSLYYTAEGPIQISVPERISLAKLVEKSFVTAENIVNDALQKYMGIDGDKNEDVKLDDGDGGNDQSSTKDEQNRQGRE</sequence>
<gene>
    <name evidence="2" type="ORF">AGERDE_LOCUS8338</name>
</gene>
<proteinExistence type="predicted"/>
<protein>
    <submittedName>
        <fullName evidence="2">2741_t:CDS:1</fullName>
    </submittedName>
</protein>
<feature type="region of interest" description="Disordered" evidence="1">
    <location>
        <begin position="241"/>
        <end position="272"/>
    </location>
</feature>
<dbReference type="OrthoDB" id="2410297at2759"/>
<dbReference type="EMBL" id="CAJVPL010001735">
    <property type="protein sequence ID" value="CAG8585408.1"/>
    <property type="molecule type" value="Genomic_DNA"/>
</dbReference>